<comment type="cofactor">
    <cofactor evidence="1 13">
        <name>pyridoxal 5'-phosphate</name>
        <dbReference type="ChEBI" id="CHEBI:597326"/>
    </cofactor>
</comment>
<keyword evidence="11" id="KW-0585">Phenylalanine catabolism</keyword>
<dbReference type="RefSeq" id="XP_012939449.1">
    <property type="nucleotide sequence ID" value="XM_013083995.2"/>
</dbReference>
<dbReference type="InterPro" id="IPR005957">
    <property type="entry name" value="Tyrosine_aminoTrfase"/>
</dbReference>
<dbReference type="Proteomes" id="UP000694888">
    <property type="component" value="Unplaced"/>
</dbReference>
<dbReference type="InterPro" id="IPR015422">
    <property type="entry name" value="PyrdxlP-dep_Trfase_small"/>
</dbReference>
<dbReference type="SUPFAM" id="SSF53383">
    <property type="entry name" value="PLP-dependent transferases"/>
    <property type="match status" value="1"/>
</dbReference>
<dbReference type="InterPro" id="IPR004839">
    <property type="entry name" value="Aminotransferase_I/II_large"/>
</dbReference>
<dbReference type="Gene3D" id="3.40.640.10">
    <property type="entry name" value="Type I PLP-dependent aspartate aminotransferase-like (Major domain)"/>
    <property type="match status" value="1"/>
</dbReference>
<dbReference type="EC" id="2.6.1.5" evidence="5 13"/>
<dbReference type="PROSITE" id="PS00105">
    <property type="entry name" value="AA_TRANSFER_CLASS_1"/>
    <property type="match status" value="1"/>
</dbReference>
<dbReference type="GeneID" id="101859866"/>
<evidence type="ECO:0000256" key="11">
    <source>
        <dbReference type="ARBA" id="ARBA00023232"/>
    </source>
</evidence>
<evidence type="ECO:0000256" key="2">
    <source>
        <dbReference type="ARBA" id="ARBA00005203"/>
    </source>
</evidence>
<name>A0ABM1A2E7_APLCA</name>
<sequence>MSSEIKRAKKGWSVPVSKMATNTFNPIRNIVDTMKLTPHPDKPMIALSIGDPTVFGNLPMPENCEVAVTEAVKKRSFNGYAPSIGYEDSRQAVADYVSTPTSRVDSKDVVLASGASGALDLCISCLADEGDNILIPRPGFSLYKTLAESLGIEVRQYDLLPEKSWEIDLDHLESLIDSNTRAVIVCNPSNPCGSVYSREHLLEILQTMERKRVPIIADEIYEHFVFSGQTYYSMASLSENVPVLACGGLTKRYLVPGWRMGWIVINDRNDALVEVRGGLLKLSQRLLGPNTLVQAALPSILANTPESFYRETLEYIENNANVFYQHLSQVPGLKPVMPQGAMYMMVGLDMKHFPEFKSDVDLTERLVTEQSVFCLPAACFQYPNYFRVVLTVPTEKVSEACERMAAFCREHYKPINGINGKPDLTSKVNGLNGHCADEICVGK</sequence>
<keyword evidence="15" id="KW-1185">Reference proteome</keyword>
<comment type="catalytic activity">
    <reaction evidence="12 13">
        <text>L-tyrosine + 2-oxoglutarate = 3-(4-hydroxyphenyl)pyruvate + L-glutamate</text>
        <dbReference type="Rhea" id="RHEA:15093"/>
        <dbReference type="ChEBI" id="CHEBI:16810"/>
        <dbReference type="ChEBI" id="CHEBI:29985"/>
        <dbReference type="ChEBI" id="CHEBI:36242"/>
        <dbReference type="ChEBI" id="CHEBI:58315"/>
        <dbReference type="EC" id="2.6.1.5"/>
    </reaction>
</comment>
<keyword evidence="10 13" id="KW-0663">Pyridoxal phosphate</keyword>
<dbReference type="PIRSF" id="PIRSF000517">
    <property type="entry name" value="Tyr_transaminase"/>
    <property type="match status" value="1"/>
</dbReference>
<gene>
    <name evidence="16" type="primary">LOC101859866</name>
</gene>
<feature type="domain" description="Aminotransferase class I/classII large" evidence="14">
    <location>
        <begin position="43"/>
        <end position="403"/>
    </location>
</feature>
<evidence type="ECO:0000313" key="16">
    <source>
        <dbReference type="RefSeq" id="XP_012939449.1"/>
    </source>
</evidence>
<dbReference type="PANTHER" id="PTHR45744">
    <property type="entry name" value="TYROSINE AMINOTRANSFERASE"/>
    <property type="match status" value="1"/>
</dbReference>
<dbReference type="NCBIfam" id="TIGR01264">
    <property type="entry name" value="tyr_amTase_E"/>
    <property type="match status" value="1"/>
</dbReference>
<evidence type="ECO:0000256" key="4">
    <source>
        <dbReference type="ARBA" id="ARBA00011738"/>
    </source>
</evidence>
<evidence type="ECO:0000256" key="6">
    <source>
        <dbReference type="ARBA" id="ARBA00015959"/>
    </source>
</evidence>
<dbReference type="InterPro" id="IPR015421">
    <property type="entry name" value="PyrdxlP-dep_Trfase_major"/>
</dbReference>
<dbReference type="InterPro" id="IPR004838">
    <property type="entry name" value="NHTrfase_class1_PyrdxlP-BS"/>
</dbReference>
<dbReference type="NCBIfam" id="TIGR01265">
    <property type="entry name" value="tyr_nico_aTase"/>
    <property type="match status" value="1"/>
</dbReference>
<proteinExistence type="inferred from homology"/>
<evidence type="ECO:0000256" key="9">
    <source>
        <dbReference type="ARBA" id="ARBA00022878"/>
    </source>
</evidence>
<organism evidence="15 16">
    <name type="scientific">Aplysia californica</name>
    <name type="common">California sea hare</name>
    <dbReference type="NCBI Taxonomy" id="6500"/>
    <lineage>
        <taxon>Eukaryota</taxon>
        <taxon>Metazoa</taxon>
        <taxon>Spiralia</taxon>
        <taxon>Lophotrochozoa</taxon>
        <taxon>Mollusca</taxon>
        <taxon>Gastropoda</taxon>
        <taxon>Heterobranchia</taxon>
        <taxon>Euthyneura</taxon>
        <taxon>Tectipleura</taxon>
        <taxon>Aplysiida</taxon>
        <taxon>Aplysioidea</taxon>
        <taxon>Aplysiidae</taxon>
        <taxon>Aplysia</taxon>
    </lineage>
</organism>
<dbReference type="GO" id="GO:0008483">
    <property type="term" value="F:transaminase activity"/>
    <property type="evidence" value="ECO:0007669"/>
    <property type="project" value="UniProtKB-KW"/>
</dbReference>
<reference evidence="16" key="1">
    <citation type="submission" date="2025-08" db="UniProtKB">
        <authorList>
            <consortium name="RefSeq"/>
        </authorList>
    </citation>
    <scope>IDENTIFICATION</scope>
</reference>
<dbReference type="Pfam" id="PF00155">
    <property type="entry name" value="Aminotran_1_2"/>
    <property type="match status" value="1"/>
</dbReference>
<comment type="similarity">
    <text evidence="3 13">Belongs to the class-I pyridoxal-phosphate-dependent aminotransferase family.</text>
</comment>
<evidence type="ECO:0000256" key="5">
    <source>
        <dbReference type="ARBA" id="ARBA00012749"/>
    </source>
</evidence>
<keyword evidence="9" id="KW-0828">Tyrosine catabolism</keyword>
<dbReference type="Gene3D" id="3.90.1150.10">
    <property type="entry name" value="Aspartate Aminotransferase, domain 1"/>
    <property type="match status" value="1"/>
</dbReference>
<comment type="pathway">
    <text evidence="2 13">Amino-acid degradation; L-phenylalanine degradation; acetoacetate and fumarate from L-phenylalanine: step 2/6.</text>
</comment>
<evidence type="ECO:0000256" key="10">
    <source>
        <dbReference type="ARBA" id="ARBA00022898"/>
    </source>
</evidence>
<evidence type="ECO:0000256" key="7">
    <source>
        <dbReference type="ARBA" id="ARBA00022576"/>
    </source>
</evidence>
<comment type="subunit">
    <text evidence="4 13">Homodimer.</text>
</comment>
<keyword evidence="7 16" id="KW-0032">Aminotransferase</keyword>
<protein>
    <recommendedName>
        <fullName evidence="6 13">Tyrosine aminotransferase</fullName>
        <shortName evidence="13">TAT</shortName>
        <ecNumber evidence="5 13">2.6.1.5</ecNumber>
    </recommendedName>
</protein>
<keyword evidence="8" id="KW-0808">Transferase</keyword>
<comment type="function">
    <text evidence="13">Transaminase involved in tyrosine breakdown. Converts tyrosine to p-hydroxyphenylpyruvate.</text>
</comment>
<dbReference type="InterPro" id="IPR005958">
    <property type="entry name" value="TyrNic_aminoTrfase"/>
</dbReference>
<evidence type="ECO:0000256" key="12">
    <source>
        <dbReference type="ARBA" id="ARBA00047798"/>
    </source>
</evidence>
<evidence type="ECO:0000259" key="14">
    <source>
        <dbReference type="Pfam" id="PF00155"/>
    </source>
</evidence>
<evidence type="ECO:0000256" key="8">
    <source>
        <dbReference type="ARBA" id="ARBA00022679"/>
    </source>
</evidence>
<evidence type="ECO:0000313" key="15">
    <source>
        <dbReference type="Proteomes" id="UP000694888"/>
    </source>
</evidence>
<dbReference type="InterPro" id="IPR015424">
    <property type="entry name" value="PyrdxlP-dep_Trfase"/>
</dbReference>
<dbReference type="PANTHER" id="PTHR45744:SF2">
    <property type="entry name" value="TYROSINE AMINOTRANSFERASE"/>
    <property type="match status" value="1"/>
</dbReference>
<evidence type="ECO:0000256" key="1">
    <source>
        <dbReference type="ARBA" id="ARBA00001933"/>
    </source>
</evidence>
<dbReference type="PRINTS" id="PR00753">
    <property type="entry name" value="ACCSYNTHASE"/>
</dbReference>
<evidence type="ECO:0000256" key="13">
    <source>
        <dbReference type="PIRNR" id="PIRNR000517"/>
    </source>
</evidence>
<accession>A0ABM1A2E7</accession>
<evidence type="ECO:0000256" key="3">
    <source>
        <dbReference type="ARBA" id="ARBA00007441"/>
    </source>
</evidence>
<dbReference type="CDD" id="cd00609">
    <property type="entry name" value="AAT_like"/>
    <property type="match status" value="1"/>
</dbReference>